<evidence type="ECO:0000313" key="2">
    <source>
        <dbReference type="Proteomes" id="UP001293718"/>
    </source>
</evidence>
<dbReference type="RefSeq" id="WP_322466174.1">
    <property type="nucleotide sequence ID" value="NZ_JAXOJX010000024.1"/>
</dbReference>
<keyword evidence="2" id="KW-1185">Reference proteome</keyword>
<reference evidence="1 2" key="1">
    <citation type="submission" date="2023-11" db="EMBL/GenBank/DDBJ databases">
        <title>Draft genome of Azohydromonas lata strain H1 (DSM1123), a polyhydroxyalkanoate producer.</title>
        <authorList>
            <person name="Traversa D."/>
            <person name="D'Addabbo P."/>
            <person name="Pazzani C."/>
            <person name="Manzari C."/>
            <person name="Chiara M."/>
            <person name="Scrascia M."/>
        </authorList>
    </citation>
    <scope>NUCLEOTIDE SEQUENCE [LARGE SCALE GENOMIC DNA]</scope>
    <source>
        <strain evidence="1 2">H1</strain>
    </source>
</reference>
<proteinExistence type="predicted"/>
<gene>
    <name evidence="1" type="ORF">SM757_15580</name>
</gene>
<sequence>MGDVPSMRRDIPNVVHHLGRDLLIADLDWHARRIGVEVAADFNEGLYAKALWQGPR</sequence>
<dbReference type="EMBL" id="JAXOJX010000024">
    <property type="protein sequence ID" value="MDZ5457999.1"/>
    <property type="molecule type" value="Genomic_DNA"/>
</dbReference>
<accession>A0ABU5IG03</accession>
<comment type="caution">
    <text evidence="1">The sequence shown here is derived from an EMBL/GenBank/DDBJ whole genome shotgun (WGS) entry which is preliminary data.</text>
</comment>
<protein>
    <submittedName>
        <fullName evidence="1">Uncharacterized protein</fullName>
    </submittedName>
</protein>
<organism evidence="1 2">
    <name type="scientific">Azohydromonas lata</name>
    <dbReference type="NCBI Taxonomy" id="45677"/>
    <lineage>
        <taxon>Bacteria</taxon>
        <taxon>Pseudomonadati</taxon>
        <taxon>Pseudomonadota</taxon>
        <taxon>Betaproteobacteria</taxon>
        <taxon>Burkholderiales</taxon>
        <taxon>Sphaerotilaceae</taxon>
        <taxon>Azohydromonas</taxon>
    </lineage>
</organism>
<evidence type="ECO:0000313" key="1">
    <source>
        <dbReference type="EMBL" id="MDZ5457999.1"/>
    </source>
</evidence>
<name>A0ABU5IG03_9BURK</name>
<dbReference type="Proteomes" id="UP001293718">
    <property type="component" value="Unassembled WGS sequence"/>
</dbReference>